<proteinExistence type="predicted"/>
<name>A0ABM9SYZ9_YERAL</name>
<organism evidence="1 2">
    <name type="scientific">Yersinia aldovae</name>
    <dbReference type="NCBI Taxonomy" id="29483"/>
    <lineage>
        <taxon>Bacteria</taxon>
        <taxon>Pseudomonadati</taxon>
        <taxon>Pseudomonadota</taxon>
        <taxon>Gammaproteobacteria</taxon>
        <taxon>Enterobacterales</taxon>
        <taxon>Yersiniaceae</taxon>
        <taxon>Yersinia</taxon>
    </lineage>
</organism>
<accession>A0ABM9SYZ9</accession>
<evidence type="ECO:0000313" key="1">
    <source>
        <dbReference type="EMBL" id="CNL79854.1"/>
    </source>
</evidence>
<gene>
    <name evidence="1" type="ORF">ERS137966_04168</name>
</gene>
<comment type="caution">
    <text evidence="1">The sequence shown here is derived from an EMBL/GenBank/DDBJ whole genome shotgun (WGS) entry which is preliminary data.</text>
</comment>
<reference evidence="1 2" key="1">
    <citation type="submission" date="2015-03" db="EMBL/GenBank/DDBJ databases">
        <authorList>
            <consortium name="Pathogen Informatics"/>
            <person name="Murphy D."/>
        </authorList>
    </citation>
    <scope>NUCLEOTIDE SEQUENCE [LARGE SCALE GENOMIC DNA]</scope>
    <source>
        <strain evidence="1 2">IP08791</strain>
    </source>
</reference>
<dbReference type="InterPro" id="IPR045664">
    <property type="entry name" value="DUF6387"/>
</dbReference>
<dbReference type="Pfam" id="PF19924">
    <property type="entry name" value="DUF6387"/>
    <property type="match status" value="1"/>
</dbReference>
<sequence length="270" mass="31265">MRISKRKDLPNWFNLENYTSFNSMTDEELFYQLSARWEAHVYSLFSELEDIENTIGSGVIVDAKMRSQLVHGDLSGGNEAFGMLPKDGGIEPISINEHYRIHVDVEEYARNKGLSLTSKTLDKYLFHPKSVSTLTNDEYKNNMYAKIDLDWPDELILKNMRNLLPLWREKLNAAPVIDHHGYGWDSVKKKIMDYSLFPLIDLIIWEGKSGNKITNGVLAVSVYPEGDYDATNITQTIKPNLEKIFNFYSIEKCRHELLDRKLLPKKLIEE</sequence>
<dbReference type="EMBL" id="CQEH01000036">
    <property type="protein sequence ID" value="CNL79854.1"/>
    <property type="molecule type" value="Genomic_DNA"/>
</dbReference>
<protein>
    <submittedName>
        <fullName evidence="1">Uncharacterized protein</fullName>
    </submittedName>
</protein>
<dbReference type="Proteomes" id="UP000038647">
    <property type="component" value="Unassembled WGS sequence"/>
</dbReference>
<keyword evidence="2" id="KW-1185">Reference proteome</keyword>
<dbReference type="RefSeq" id="WP_049604553.1">
    <property type="nucleotide sequence ID" value="NZ_CQEH01000036.1"/>
</dbReference>
<evidence type="ECO:0000313" key="2">
    <source>
        <dbReference type="Proteomes" id="UP000038647"/>
    </source>
</evidence>